<gene>
    <name evidence="3" type="ORF">J2S18_002344</name>
</gene>
<proteinExistence type="predicted"/>
<feature type="transmembrane region" description="Helical" evidence="2">
    <location>
        <begin position="358"/>
        <end position="381"/>
    </location>
</feature>
<keyword evidence="2" id="KW-0812">Transmembrane</keyword>
<keyword evidence="4" id="KW-1185">Reference proteome</keyword>
<dbReference type="RefSeq" id="WP_307487058.1">
    <property type="nucleotide sequence ID" value="NZ_JAUSUF010000009.1"/>
</dbReference>
<feature type="transmembrane region" description="Helical" evidence="2">
    <location>
        <begin position="21"/>
        <end position="40"/>
    </location>
</feature>
<dbReference type="EMBL" id="JAUSUF010000009">
    <property type="protein sequence ID" value="MDQ0150397.1"/>
    <property type="molecule type" value="Genomic_DNA"/>
</dbReference>
<evidence type="ECO:0000256" key="2">
    <source>
        <dbReference type="SAM" id="Phobius"/>
    </source>
</evidence>
<feature type="transmembrane region" description="Helical" evidence="2">
    <location>
        <begin position="154"/>
        <end position="175"/>
    </location>
</feature>
<dbReference type="Pfam" id="PF12730">
    <property type="entry name" value="ABC2_membrane_4"/>
    <property type="match status" value="1"/>
</dbReference>
<keyword evidence="1" id="KW-0175">Coiled coil</keyword>
<evidence type="ECO:0008006" key="5">
    <source>
        <dbReference type="Google" id="ProtNLM"/>
    </source>
</evidence>
<dbReference type="PANTHER" id="PTHR37305:SF1">
    <property type="entry name" value="MEMBRANE PROTEIN"/>
    <property type="match status" value="1"/>
</dbReference>
<evidence type="ECO:0000313" key="3">
    <source>
        <dbReference type="EMBL" id="MDQ0150397.1"/>
    </source>
</evidence>
<dbReference type="Proteomes" id="UP001228504">
    <property type="component" value="Unassembled WGS sequence"/>
</dbReference>
<name>A0ABT9UVP2_9FIRM</name>
<dbReference type="PANTHER" id="PTHR37305">
    <property type="entry name" value="INTEGRAL MEMBRANE PROTEIN-RELATED"/>
    <property type="match status" value="1"/>
</dbReference>
<sequence length="389" mass="44713">MISLVKNELFKLIKNKKLMMLIIILSLLSFGLISLCFFQTSNYSLNKDINTLNQLKEKDSHLKNDSKDKLPIEKRINQLESMINNHNNLKNKNFNWKKSLQEQNKLLETKKLNENKTEKGISNTRIEMNNVLINNNIKPTSKYSSNSYDFLTTFIYIMSTFFMFFIISITISDIISNEYSNNNIQTILLLPIQKCKIIFSKAFAAIILLVSTFLLFDLIVFIISGIIYSFGNYKTPIFVNPKFENSIILNQSYNQYISALPDTSTYISVGNLLIKAIIFQVLFIICTVLFCTLISLLTKNNIISLIITVLTPVIALFINSFLAKTGVMKILSVFFVFLNNPIDIITNKYPILTGCTYINYNSSLFILIIWIILLLSLLKLFSGNLKYKK</sequence>
<accession>A0ABT9UVP2</accession>
<organism evidence="3 4">
    <name type="scientific">Eubacterium multiforme</name>
    <dbReference type="NCBI Taxonomy" id="83339"/>
    <lineage>
        <taxon>Bacteria</taxon>
        <taxon>Bacillati</taxon>
        <taxon>Bacillota</taxon>
        <taxon>Clostridia</taxon>
        <taxon>Eubacteriales</taxon>
        <taxon>Eubacteriaceae</taxon>
        <taxon>Eubacterium</taxon>
    </lineage>
</organism>
<keyword evidence="2" id="KW-1133">Transmembrane helix</keyword>
<feature type="coiled-coil region" evidence="1">
    <location>
        <begin position="72"/>
        <end position="117"/>
    </location>
</feature>
<feature type="transmembrane region" description="Helical" evidence="2">
    <location>
        <begin position="309"/>
        <end position="338"/>
    </location>
</feature>
<evidence type="ECO:0000313" key="4">
    <source>
        <dbReference type="Proteomes" id="UP001228504"/>
    </source>
</evidence>
<protein>
    <recommendedName>
        <fullName evidence="5">ABC-2 family transporter protein</fullName>
    </recommendedName>
</protein>
<comment type="caution">
    <text evidence="3">The sequence shown here is derived from an EMBL/GenBank/DDBJ whole genome shotgun (WGS) entry which is preliminary data.</text>
</comment>
<evidence type="ECO:0000256" key="1">
    <source>
        <dbReference type="SAM" id="Coils"/>
    </source>
</evidence>
<feature type="transmembrane region" description="Helical" evidence="2">
    <location>
        <begin position="202"/>
        <end position="230"/>
    </location>
</feature>
<reference evidence="3 4" key="1">
    <citation type="submission" date="2023-07" db="EMBL/GenBank/DDBJ databases">
        <title>Genomic Encyclopedia of Type Strains, Phase IV (KMG-IV): sequencing the most valuable type-strain genomes for metagenomic binning, comparative biology and taxonomic classification.</title>
        <authorList>
            <person name="Goeker M."/>
        </authorList>
    </citation>
    <scope>NUCLEOTIDE SEQUENCE [LARGE SCALE GENOMIC DNA]</scope>
    <source>
        <strain evidence="3 4">DSM 20694</strain>
    </source>
</reference>
<feature type="transmembrane region" description="Helical" evidence="2">
    <location>
        <begin position="272"/>
        <end position="297"/>
    </location>
</feature>
<keyword evidence="2" id="KW-0472">Membrane</keyword>